<dbReference type="STRING" id="52441.SAMN05216302_102631"/>
<keyword evidence="2" id="KW-1185">Reference proteome</keyword>
<dbReference type="AlphaFoldDB" id="A0A1I4E6R0"/>
<dbReference type="EMBL" id="FOSP01000026">
    <property type="protein sequence ID" value="SFL01452.1"/>
    <property type="molecule type" value="Genomic_DNA"/>
</dbReference>
<gene>
    <name evidence="1" type="ORF">SAMN05216302_102631</name>
</gene>
<dbReference type="Proteomes" id="UP000199533">
    <property type="component" value="Unassembled WGS sequence"/>
</dbReference>
<evidence type="ECO:0000313" key="2">
    <source>
        <dbReference type="Proteomes" id="UP000199533"/>
    </source>
</evidence>
<name>A0A1I4E6R0_9PROT</name>
<accession>A0A1I4E6R0</accession>
<reference evidence="2" key="1">
    <citation type="submission" date="2016-10" db="EMBL/GenBank/DDBJ databases">
        <authorList>
            <person name="Varghese N."/>
            <person name="Submissions S."/>
        </authorList>
    </citation>
    <scope>NUCLEOTIDE SEQUENCE [LARGE SCALE GENOMIC DNA]</scope>
    <source>
        <strain evidence="2">Nm69</strain>
    </source>
</reference>
<organism evidence="1 2">
    <name type="scientific">Nitrosomonas aestuarii</name>
    <dbReference type="NCBI Taxonomy" id="52441"/>
    <lineage>
        <taxon>Bacteria</taxon>
        <taxon>Pseudomonadati</taxon>
        <taxon>Pseudomonadota</taxon>
        <taxon>Betaproteobacteria</taxon>
        <taxon>Nitrosomonadales</taxon>
        <taxon>Nitrosomonadaceae</taxon>
        <taxon>Nitrosomonas</taxon>
    </lineage>
</organism>
<proteinExistence type="predicted"/>
<evidence type="ECO:0000313" key="1">
    <source>
        <dbReference type="EMBL" id="SFL01452.1"/>
    </source>
</evidence>
<sequence>MKQRLRKQEKSQFKLFVFFANCEYFAEKFHYDEVPQLGKSGGEPILLPEPPVSVFDYGGSDKLDSLGEPGMKVDHMLFNKFEAQAQQDNTLKTLVDNEQWDRSADYVHRQLFGKPADFFTLEGLRRAVGMDRCLNLRGLLEKVFGLTPRFKMKDELLEDKFQKFLLDLSAEELEQHADVIVALKNYFKAHATDGQLRYIITKGQFTELNVNPNFTMADFKAVPAAWCSRIPEYVQNYVPLDHFS</sequence>
<protein>
    <submittedName>
        <fullName evidence="1">Type I restriction enzyme, R subunit</fullName>
    </submittedName>
</protein>